<dbReference type="InterPro" id="IPR020271">
    <property type="entry name" value="Uncharacterised_MJ1172"/>
</dbReference>
<evidence type="ECO:0000313" key="2">
    <source>
        <dbReference type="Proteomes" id="UP000565078"/>
    </source>
</evidence>
<dbReference type="Proteomes" id="UP000565078">
    <property type="component" value="Unassembled WGS sequence"/>
</dbReference>
<organism evidence="1 2">
    <name type="scientific">Candidatus Iainarchaeum sp</name>
    <dbReference type="NCBI Taxonomy" id="3101447"/>
    <lineage>
        <taxon>Archaea</taxon>
        <taxon>Candidatus Iainarchaeota</taxon>
        <taxon>Candidatus Iainarchaeia</taxon>
        <taxon>Candidatus Iainarchaeales</taxon>
        <taxon>Candidatus Iainarchaeaceae</taxon>
        <taxon>Candidatus Iainarchaeum</taxon>
    </lineage>
</organism>
<evidence type="ECO:0000313" key="1">
    <source>
        <dbReference type="EMBL" id="HIH10407.1"/>
    </source>
</evidence>
<dbReference type="Pfam" id="PF10884">
    <property type="entry name" value="DUF2683"/>
    <property type="match status" value="1"/>
</dbReference>
<reference evidence="2" key="1">
    <citation type="journal article" date="2020" name="bioRxiv">
        <title>A rank-normalized archaeal taxonomy based on genome phylogeny resolves widespread incomplete and uneven classifications.</title>
        <authorList>
            <person name="Rinke C."/>
            <person name="Chuvochina M."/>
            <person name="Mussig A.J."/>
            <person name="Chaumeil P.-A."/>
            <person name="Waite D.W."/>
            <person name="Whitman W.B."/>
            <person name="Parks D.H."/>
            <person name="Hugenholtz P."/>
        </authorList>
    </citation>
    <scope>NUCLEOTIDE SEQUENCE [LARGE SCALE GENOMIC DNA]</scope>
</reference>
<dbReference type="AlphaFoldDB" id="A0A7J4J2U7"/>
<sequence>MPTAIVKLDEDANRIINVVKAKYGLKDKSEAINRIATEYGNEILEPGLRPEYIEKLEKIQKSGKFVKVTRIEDIWK</sequence>
<protein>
    <submittedName>
        <fullName evidence="1">DUF2683 family protein</fullName>
    </submittedName>
</protein>
<dbReference type="EMBL" id="DUGC01000114">
    <property type="protein sequence ID" value="HIH10407.1"/>
    <property type="molecule type" value="Genomic_DNA"/>
</dbReference>
<proteinExistence type="predicted"/>
<accession>A0A7J4J2U7</accession>
<name>A0A7J4J2U7_9ARCH</name>
<comment type="caution">
    <text evidence="1">The sequence shown here is derived from an EMBL/GenBank/DDBJ whole genome shotgun (WGS) entry which is preliminary data.</text>
</comment>
<gene>
    <name evidence="1" type="ORF">HA254_07125</name>
</gene>